<dbReference type="SUPFAM" id="SSF50729">
    <property type="entry name" value="PH domain-like"/>
    <property type="match status" value="1"/>
</dbReference>
<dbReference type="EMBL" id="RBNI01003683">
    <property type="protein sequence ID" value="RUP48131.1"/>
    <property type="molecule type" value="Genomic_DNA"/>
</dbReference>
<dbReference type="Pfam" id="PF16746">
    <property type="entry name" value="BAR_3"/>
    <property type="match status" value="1"/>
</dbReference>
<gene>
    <name evidence="3" type="ORF">BC936DRAFT_144927</name>
</gene>
<sequence>MSDPDFANAVVRSFTDSLQASLAFKQKMVSDMEERMIAPTQLFIKTEMKEFKFGISFSASSAHDFGQETRKNYNKTLEKYESMLYRYNALSKTKEASALREDAFQLYEIRKSHIRVSAEYMLKITEFKAALEHMLVEQVSRMVKVFVREGSGRGCVKFVNGIQAEADYHEGSYEVYKSLRKPITQWRAWLGESKSTIDYQLSLLRASRKPLEEEAITLARPQRSLTNYNAPSSISLFASPTSNANAASPITKHGYLYQRTVTGKPARFVWSRRWFFVEDGWFGSLTVGTVGKVKGCVMLGERVGVLLCDVKQNSEQDRRFCFEVVCKESIYIYTPKCICYQPTEFILPLRASFLLQAETEDDLQEWMLTFESARRFIVENAQQPLDASNPTNIDTPTAATSSATTETRDESTEPPAAEVDKDGSDTAAGGSGSDSERRTKSARSSLGPNTSIADLTGGVPISPTHSPTTLNRPPSTGSSLAGMMIREAARQGTDLMYKASGGTNPSSSSIAGAWGSIPWTLVPGASLFINNQGNGEGEPGIFNSGGALVEGYSVDGGVVSLPTTTTGRDRSGSLSGASRPRSGSGGTGGLERLNSAVIGAGDDDLKVTEITGYPPDLDVRNKQLRRLFQSVEKDEVVLDAFLSALVQKPTDASKDVTSSSTSTSPAPPRSSYGYSYPGRSFLTQRALYFHSRVVMNCVNTVTLRLKDVISIKLVRDASPIPGGDVLLVFEISAPVGGSQEKEKLMLRVLMDDAELIMEKINMTAATAKADQSMKLQHLFEVLRSMRKGVSVYVAPTPAVTPPPTQKETKGTDEAKVVTEMLAPATKKESDAEKQKEASGGPPAGESSKASEEKQKEQATPVDGAFPS</sequence>
<dbReference type="Pfam" id="PF00169">
    <property type="entry name" value="PH"/>
    <property type="match status" value="1"/>
</dbReference>
<comment type="caution">
    <text evidence="3">The sequence shown here is derived from an EMBL/GenBank/DDBJ whole genome shotgun (WGS) entry which is preliminary data.</text>
</comment>
<dbReference type="SMART" id="SM00233">
    <property type="entry name" value="PH"/>
    <property type="match status" value="1"/>
</dbReference>
<organism evidence="3 4">
    <name type="scientific">Jimgerdemannia flammicorona</name>
    <dbReference type="NCBI Taxonomy" id="994334"/>
    <lineage>
        <taxon>Eukaryota</taxon>
        <taxon>Fungi</taxon>
        <taxon>Fungi incertae sedis</taxon>
        <taxon>Mucoromycota</taxon>
        <taxon>Mucoromycotina</taxon>
        <taxon>Endogonomycetes</taxon>
        <taxon>Endogonales</taxon>
        <taxon>Endogonaceae</taxon>
        <taxon>Jimgerdemannia</taxon>
    </lineage>
</organism>
<feature type="region of interest" description="Disordered" evidence="1">
    <location>
        <begin position="652"/>
        <end position="671"/>
    </location>
</feature>
<dbReference type="SUPFAM" id="SSF103657">
    <property type="entry name" value="BAR/IMD domain-like"/>
    <property type="match status" value="1"/>
</dbReference>
<dbReference type="Gene3D" id="1.20.1270.60">
    <property type="entry name" value="Arfaptin homology (AH) domain/BAR domain"/>
    <property type="match status" value="1"/>
</dbReference>
<dbReference type="InterPro" id="IPR027267">
    <property type="entry name" value="AH/BAR_dom_sf"/>
</dbReference>
<evidence type="ECO:0000256" key="1">
    <source>
        <dbReference type="SAM" id="MobiDB-lite"/>
    </source>
</evidence>
<feature type="compositionally biased region" description="Polar residues" evidence="1">
    <location>
        <begin position="442"/>
        <end position="453"/>
    </location>
</feature>
<dbReference type="Proteomes" id="UP000268093">
    <property type="component" value="Unassembled WGS sequence"/>
</dbReference>
<feature type="compositionally biased region" description="Polar residues" evidence="1">
    <location>
        <begin position="383"/>
        <end position="394"/>
    </location>
</feature>
<dbReference type="Gene3D" id="2.30.29.30">
    <property type="entry name" value="Pleckstrin-homology domain (PH domain)/Phosphotyrosine-binding domain (PTB)"/>
    <property type="match status" value="1"/>
</dbReference>
<dbReference type="InterPro" id="IPR001849">
    <property type="entry name" value="PH_domain"/>
</dbReference>
<dbReference type="OrthoDB" id="10070851at2759"/>
<feature type="region of interest" description="Disordered" evidence="1">
    <location>
        <begin position="383"/>
        <end position="479"/>
    </location>
</feature>
<feature type="region of interest" description="Disordered" evidence="1">
    <location>
        <begin position="561"/>
        <end position="592"/>
    </location>
</feature>
<dbReference type="InterPro" id="IPR004148">
    <property type="entry name" value="BAR_dom"/>
</dbReference>
<feature type="compositionally biased region" description="Basic and acidic residues" evidence="1">
    <location>
        <begin position="806"/>
        <end position="816"/>
    </location>
</feature>
<name>A0A433DBB4_9FUNG</name>
<feature type="compositionally biased region" description="Low complexity" evidence="1">
    <location>
        <begin position="572"/>
        <end position="582"/>
    </location>
</feature>
<protein>
    <recommendedName>
        <fullName evidence="2">PH domain-containing protein</fullName>
    </recommendedName>
</protein>
<keyword evidence="4" id="KW-1185">Reference proteome</keyword>
<feature type="compositionally biased region" description="Basic and acidic residues" evidence="1">
    <location>
        <begin position="825"/>
        <end position="836"/>
    </location>
</feature>
<reference evidence="3 4" key="1">
    <citation type="journal article" date="2018" name="New Phytol.">
        <title>Phylogenomics of Endogonaceae and evolution of mycorrhizas within Mucoromycota.</title>
        <authorList>
            <person name="Chang Y."/>
            <person name="Desiro A."/>
            <person name="Na H."/>
            <person name="Sandor L."/>
            <person name="Lipzen A."/>
            <person name="Clum A."/>
            <person name="Barry K."/>
            <person name="Grigoriev I.V."/>
            <person name="Martin F.M."/>
            <person name="Stajich J.E."/>
            <person name="Smith M.E."/>
            <person name="Bonito G."/>
            <person name="Spatafora J.W."/>
        </authorList>
    </citation>
    <scope>NUCLEOTIDE SEQUENCE [LARGE SCALE GENOMIC DNA]</scope>
    <source>
        <strain evidence="3 4">GMNB39</strain>
    </source>
</reference>
<feature type="domain" description="PH" evidence="2">
    <location>
        <begin position="249"/>
        <end position="375"/>
    </location>
</feature>
<evidence type="ECO:0000313" key="3">
    <source>
        <dbReference type="EMBL" id="RUP48131.1"/>
    </source>
</evidence>
<dbReference type="GO" id="GO:0005737">
    <property type="term" value="C:cytoplasm"/>
    <property type="evidence" value="ECO:0007669"/>
    <property type="project" value="InterPro"/>
</dbReference>
<dbReference type="PROSITE" id="PS50003">
    <property type="entry name" value="PH_DOMAIN"/>
    <property type="match status" value="1"/>
</dbReference>
<accession>A0A433DBB4</accession>
<evidence type="ECO:0000259" key="2">
    <source>
        <dbReference type="PROSITE" id="PS50003"/>
    </source>
</evidence>
<dbReference type="PANTHER" id="PTHR14248">
    <property type="entry name" value="CYCLIN Y, ISOFORM A"/>
    <property type="match status" value="1"/>
</dbReference>
<dbReference type="AlphaFoldDB" id="A0A433DBB4"/>
<dbReference type="InterPro" id="IPR011993">
    <property type="entry name" value="PH-like_dom_sf"/>
</dbReference>
<feature type="compositionally biased region" description="Polar residues" evidence="1">
    <location>
        <begin position="463"/>
        <end position="479"/>
    </location>
</feature>
<evidence type="ECO:0000313" key="4">
    <source>
        <dbReference type="Proteomes" id="UP000268093"/>
    </source>
</evidence>
<feature type="compositionally biased region" description="Low complexity" evidence="1">
    <location>
        <begin position="395"/>
        <end position="405"/>
    </location>
</feature>
<feature type="region of interest" description="Disordered" evidence="1">
    <location>
        <begin position="796"/>
        <end position="867"/>
    </location>
</feature>
<feature type="compositionally biased region" description="Low complexity" evidence="1">
    <location>
        <begin position="657"/>
        <end position="671"/>
    </location>
</feature>
<proteinExistence type="predicted"/>